<evidence type="ECO:0000313" key="1">
    <source>
        <dbReference type="EMBL" id="JAH76575.1"/>
    </source>
</evidence>
<proteinExistence type="predicted"/>
<dbReference type="AlphaFoldDB" id="A0A0E9VGL0"/>
<accession>A0A0E9VGL0</accession>
<reference evidence="1" key="2">
    <citation type="journal article" date="2015" name="Fish Shellfish Immunol.">
        <title>Early steps in the European eel (Anguilla anguilla)-Vibrio vulnificus interaction in the gills: Role of the RtxA13 toxin.</title>
        <authorList>
            <person name="Callol A."/>
            <person name="Pajuelo D."/>
            <person name="Ebbesson L."/>
            <person name="Teles M."/>
            <person name="MacKenzie S."/>
            <person name="Amaro C."/>
        </authorList>
    </citation>
    <scope>NUCLEOTIDE SEQUENCE</scope>
</reference>
<protein>
    <submittedName>
        <fullName evidence="1">Uncharacterized protein</fullName>
    </submittedName>
</protein>
<reference evidence="1" key="1">
    <citation type="submission" date="2014-11" db="EMBL/GenBank/DDBJ databases">
        <authorList>
            <person name="Amaro Gonzalez C."/>
        </authorList>
    </citation>
    <scope>NUCLEOTIDE SEQUENCE</scope>
</reference>
<organism evidence="1">
    <name type="scientific">Anguilla anguilla</name>
    <name type="common">European freshwater eel</name>
    <name type="synonym">Muraena anguilla</name>
    <dbReference type="NCBI Taxonomy" id="7936"/>
    <lineage>
        <taxon>Eukaryota</taxon>
        <taxon>Metazoa</taxon>
        <taxon>Chordata</taxon>
        <taxon>Craniata</taxon>
        <taxon>Vertebrata</taxon>
        <taxon>Euteleostomi</taxon>
        <taxon>Actinopterygii</taxon>
        <taxon>Neopterygii</taxon>
        <taxon>Teleostei</taxon>
        <taxon>Anguilliformes</taxon>
        <taxon>Anguillidae</taxon>
        <taxon>Anguilla</taxon>
    </lineage>
</organism>
<sequence>MTMSSRSSMTERALRVIRPSARSSLGLAKLCISANL</sequence>
<dbReference type="EMBL" id="GBXM01032002">
    <property type="protein sequence ID" value="JAH76575.1"/>
    <property type="molecule type" value="Transcribed_RNA"/>
</dbReference>
<name>A0A0E9VGL0_ANGAN</name>